<name>A0AAU7CEC9_9BACT</name>
<dbReference type="EMBL" id="CP155447">
    <property type="protein sequence ID" value="XBH03403.1"/>
    <property type="molecule type" value="Genomic_DNA"/>
</dbReference>
<evidence type="ECO:0000313" key="1">
    <source>
        <dbReference type="EMBL" id="XBH03403.1"/>
    </source>
</evidence>
<dbReference type="RefSeq" id="WP_406696136.1">
    <property type="nucleotide sequence ID" value="NZ_CP155447.1"/>
</dbReference>
<accession>A0AAU7CEC9</accession>
<protein>
    <recommendedName>
        <fullName evidence="2">Lipoprotein</fullName>
    </recommendedName>
</protein>
<organism evidence="1">
    <name type="scientific">Singulisphaera sp. Ch08</name>
    <dbReference type="NCBI Taxonomy" id="3120278"/>
    <lineage>
        <taxon>Bacteria</taxon>
        <taxon>Pseudomonadati</taxon>
        <taxon>Planctomycetota</taxon>
        <taxon>Planctomycetia</taxon>
        <taxon>Isosphaerales</taxon>
        <taxon>Isosphaeraceae</taxon>
        <taxon>Singulisphaera</taxon>
    </lineage>
</organism>
<dbReference type="AlphaFoldDB" id="A0AAU7CEC9"/>
<dbReference type="PROSITE" id="PS51257">
    <property type="entry name" value="PROKAR_LIPOPROTEIN"/>
    <property type="match status" value="1"/>
</dbReference>
<gene>
    <name evidence="1" type="ORF">V5E97_34600</name>
</gene>
<evidence type="ECO:0008006" key="2">
    <source>
        <dbReference type="Google" id="ProtNLM"/>
    </source>
</evidence>
<sequence length="130" mass="13301">MRHARFLRGGLGVFFLGLVLSLAGCTHNHYYGPGVPICGPTPVAVPATVTNGAVCEVPTQVGGGSVVAQGAGRSTIVSGVPVYSGATTPRVVVSEPSSSSRFGRWQRASPDAGLATTRVEGAYNDTTTNR</sequence>
<reference evidence="1" key="1">
    <citation type="submission" date="2024-05" db="EMBL/GenBank/DDBJ databases">
        <title>Planctomycetes of the genus Singulisphaera possess chitinolytic capabilities.</title>
        <authorList>
            <person name="Ivanova A."/>
        </authorList>
    </citation>
    <scope>NUCLEOTIDE SEQUENCE</scope>
    <source>
        <strain evidence="1">Ch08T</strain>
    </source>
</reference>
<proteinExistence type="predicted"/>